<dbReference type="EMBL" id="JBGBPQ010000007">
    <property type="protein sequence ID" value="KAL1521445.1"/>
    <property type="molecule type" value="Genomic_DNA"/>
</dbReference>
<keyword evidence="3" id="KW-1185">Reference proteome</keyword>
<proteinExistence type="predicted"/>
<comment type="caution">
    <text evidence="2">The sequence shown here is derived from an EMBL/GenBank/DDBJ whole genome shotgun (WGS) entry which is preliminary data.</text>
</comment>
<feature type="region of interest" description="Disordered" evidence="1">
    <location>
        <begin position="1"/>
        <end position="53"/>
    </location>
</feature>
<dbReference type="AlphaFoldDB" id="A0AB34JHE3"/>
<gene>
    <name evidence="2" type="ORF">AB1Y20_021109</name>
</gene>
<evidence type="ECO:0000313" key="2">
    <source>
        <dbReference type="EMBL" id="KAL1521445.1"/>
    </source>
</evidence>
<dbReference type="Proteomes" id="UP001515480">
    <property type="component" value="Unassembled WGS sequence"/>
</dbReference>
<feature type="compositionally biased region" description="Basic and acidic residues" evidence="1">
    <location>
        <begin position="16"/>
        <end position="26"/>
    </location>
</feature>
<sequence length="415" mass="47031">MAPILLPLPSAAAPPRARDGAHRCQERPCPALAHKPWGASPSPRRASPSVRRASPSPRLAVLAGLQLVCRAAATEGVPRARALRVAALYSGRFYGNQTPAWYANHLQHLIRPHNVSVFVVSDVENWCHAPAEARAAIHERRMHDADAIFQREVRAAFGEWPYVYARLISHASCKYHDKILSEKTLEQMFRNAARAVNLTMSAHYWRWLLRRWYWQFFHYASAEALREEHAPHDIVMRLRMDILFNVTAPMAKLEQMVADGSTVLGRAYYGKFAYSPEPHGLMLDLMASHCDSEGKSLTSHAASELKRRGVNDTAHAHIPCQRLYMDQLFVGTPRSMRPLSEQVEVVYNLSKTSRTLLFDNTTRCFGLCPEEQSVLHLRHMGVTLRPIPWTFSIVRYTSRRATPAHPRSRVCAIHA</sequence>
<reference evidence="2 3" key="1">
    <citation type="journal article" date="2024" name="Science">
        <title>Giant polyketide synthase enzymes in the biosynthesis of giant marine polyether toxins.</title>
        <authorList>
            <person name="Fallon T.R."/>
            <person name="Shende V.V."/>
            <person name="Wierzbicki I.H."/>
            <person name="Pendleton A.L."/>
            <person name="Watervoot N.F."/>
            <person name="Auber R.P."/>
            <person name="Gonzalez D.J."/>
            <person name="Wisecaver J.H."/>
            <person name="Moore B.S."/>
        </authorList>
    </citation>
    <scope>NUCLEOTIDE SEQUENCE [LARGE SCALE GENOMIC DNA]</scope>
    <source>
        <strain evidence="2 3">12B1</strain>
    </source>
</reference>
<protein>
    <recommendedName>
        <fullName evidence="4">Protein xylosyltransferase</fullName>
    </recommendedName>
</protein>
<organism evidence="2 3">
    <name type="scientific">Prymnesium parvum</name>
    <name type="common">Toxic golden alga</name>
    <dbReference type="NCBI Taxonomy" id="97485"/>
    <lineage>
        <taxon>Eukaryota</taxon>
        <taxon>Haptista</taxon>
        <taxon>Haptophyta</taxon>
        <taxon>Prymnesiophyceae</taxon>
        <taxon>Prymnesiales</taxon>
        <taxon>Prymnesiaceae</taxon>
        <taxon>Prymnesium</taxon>
    </lineage>
</organism>
<evidence type="ECO:0000256" key="1">
    <source>
        <dbReference type="SAM" id="MobiDB-lite"/>
    </source>
</evidence>
<evidence type="ECO:0008006" key="4">
    <source>
        <dbReference type="Google" id="ProtNLM"/>
    </source>
</evidence>
<accession>A0AB34JHE3</accession>
<feature type="compositionally biased region" description="Low complexity" evidence="1">
    <location>
        <begin position="1"/>
        <end position="15"/>
    </location>
</feature>
<feature type="compositionally biased region" description="Low complexity" evidence="1">
    <location>
        <begin position="39"/>
        <end position="53"/>
    </location>
</feature>
<name>A0AB34JHE3_PRYPA</name>
<evidence type="ECO:0000313" key="3">
    <source>
        <dbReference type="Proteomes" id="UP001515480"/>
    </source>
</evidence>